<reference evidence="1 2" key="1">
    <citation type="journal article" date="2018" name="Nat. Ecol. Evol.">
        <title>Pezizomycetes genomes reveal the molecular basis of ectomycorrhizal truffle lifestyle.</title>
        <authorList>
            <person name="Murat C."/>
            <person name="Payen T."/>
            <person name="Noel B."/>
            <person name="Kuo A."/>
            <person name="Morin E."/>
            <person name="Chen J."/>
            <person name="Kohler A."/>
            <person name="Krizsan K."/>
            <person name="Balestrini R."/>
            <person name="Da Silva C."/>
            <person name="Montanini B."/>
            <person name="Hainaut M."/>
            <person name="Levati E."/>
            <person name="Barry K.W."/>
            <person name="Belfiori B."/>
            <person name="Cichocki N."/>
            <person name="Clum A."/>
            <person name="Dockter R.B."/>
            <person name="Fauchery L."/>
            <person name="Guy J."/>
            <person name="Iotti M."/>
            <person name="Le Tacon F."/>
            <person name="Lindquist E.A."/>
            <person name="Lipzen A."/>
            <person name="Malagnac F."/>
            <person name="Mello A."/>
            <person name="Molinier V."/>
            <person name="Miyauchi S."/>
            <person name="Poulain J."/>
            <person name="Riccioni C."/>
            <person name="Rubini A."/>
            <person name="Sitrit Y."/>
            <person name="Splivallo R."/>
            <person name="Traeger S."/>
            <person name="Wang M."/>
            <person name="Zifcakova L."/>
            <person name="Wipf D."/>
            <person name="Zambonelli A."/>
            <person name="Paolocci F."/>
            <person name="Nowrousian M."/>
            <person name="Ottonello S."/>
            <person name="Baldrian P."/>
            <person name="Spatafora J.W."/>
            <person name="Henrissat B."/>
            <person name="Nagy L.G."/>
            <person name="Aury J.M."/>
            <person name="Wincker P."/>
            <person name="Grigoriev I.V."/>
            <person name="Bonfante P."/>
            <person name="Martin F.M."/>
        </authorList>
    </citation>
    <scope>NUCLEOTIDE SEQUENCE [LARGE SCALE GENOMIC DNA]</scope>
    <source>
        <strain evidence="1 2">120613-1</strain>
    </source>
</reference>
<evidence type="ECO:0000313" key="2">
    <source>
        <dbReference type="Proteomes" id="UP000276215"/>
    </source>
</evidence>
<protein>
    <recommendedName>
        <fullName evidence="3">DDE Tnp4 domain-containing protein</fullName>
    </recommendedName>
</protein>
<dbReference type="EMBL" id="ML120373">
    <property type="protein sequence ID" value="RPB01398.1"/>
    <property type="molecule type" value="Genomic_DNA"/>
</dbReference>
<name>A0A3N4JW22_9PEZI</name>
<evidence type="ECO:0008006" key="3">
    <source>
        <dbReference type="Google" id="ProtNLM"/>
    </source>
</evidence>
<dbReference type="OrthoDB" id="2502344at2759"/>
<evidence type="ECO:0000313" key="1">
    <source>
        <dbReference type="EMBL" id="RPB01398.1"/>
    </source>
</evidence>
<keyword evidence="2" id="KW-1185">Reference proteome</keyword>
<gene>
    <name evidence="1" type="ORF">L873DRAFT_1610093</name>
</gene>
<dbReference type="Proteomes" id="UP000276215">
    <property type="component" value="Unassembled WGS sequence"/>
</dbReference>
<organism evidence="1 2">
    <name type="scientific">Choiromyces venosus 120613-1</name>
    <dbReference type="NCBI Taxonomy" id="1336337"/>
    <lineage>
        <taxon>Eukaryota</taxon>
        <taxon>Fungi</taxon>
        <taxon>Dikarya</taxon>
        <taxon>Ascomycota</taxon>
        <taxon>Pezizomycotina</taxon>
        <taxon>Pezizomycetes</taxon>
        <taxon>Pezizales</taxon>
        <taxon>Tuberaceae</taxon>
        <taxon>Choiromyces</taxon>
    </lineage>
</organism>
<sequence>YILDSHIITLYKEPILRQPNRAQYNCIHSSMRIEIEHALGMLKAHWKTLHQ</sequence>
<accession>A0A3N4JW22</accession>
<dbReference type="AlphaFoldDB" id="A0A3N4JW22"/>
<proteinExistence type="predicted"/>
<feature type="non-terminal residue" evidence="1">
    <location>
        <position position="1"/>
    </location>
</feature>
<feature type="non-terminal residue" evidence="1">
    <location>
        <position position="51"/>
    </location>
</feature>